<evidence type="ECO:0000259" key="8">
    <source>
        <dbReference type="PROSITE" id="PS50930"/>
    </source>
</evidence>
<evidence type="ECO:0000259" key="7">
    <source>
        <dbReference type="PROSITE" id="PS50110"/>
    </source>
</evidence>
<evidence type="ECO:0000313" key="10">
    <source>
        <dbReference type="Proteomes" id="UP000426027"/>
    </source>
</evidence>
<dbReference type="SMART" id="SM00448">
    <property type="entry name" value="REC"/>
    <property type="match status" value="1"/>
</dbReference>
<keyword evidence="5" id="KW-0804">Transcription</keyword>
<keyword evidence="3" id="KW-0805">Transcription regulation</keyword>
<dbReference type="SMART" id="SM00850">
    <property type="entry name" value="LytTR"/>
    <property type="match status" value="1"/>
</dbReference>
<name>A0A6I6GSE3_9BACT</name>
<feature type="modified residue" description="4-aspartylphosphate" evidence="6">
    <location>
        <position position="54"/>
    </location>
</feature>
<dbReference type="PROSITE" id="PS50110">
    <property type="entry name" value="RESPONSE_REGULATORY"/>
    <property type="match status" value="1"/>
</dbReference>
<reference evidence="9 10" key="1">
    <citation type="submission" date="2019-11" db="EMBL/GenBank/DDBJ databases">
        <authorList>
            <person name="Im W.T."/>
        </authorList>
    </citation>
    <scope>NUCLEOTIDE SEQUENCE [LARGE SCALE GENOMIC DNA]</scope>
    <source>
        <strain evidence="9 10">SB-02</strain>
    </source>
</reference>
<evidence type="ECO:0000313" key="9">
    <source>
        <dbReference type="EMBL" id="QGW28039.1"/>
    </source>
</evidence>
<dbReference type="InterPro" id="IPR001789">
    <property type="entry name" value="Sig_transdc_resp-reg_receiver"/>
</dbReference>
<dbReference type="Gene3D" id="2.40.50.1020">
    <property type="entry name" value="LytTr DNA-binding domain"/>
    <property type="match status" value="1"/>
</dbReference>
<dbReference type="InterPro" id="IPR007492">
    <property type="entry name" value="LytTR_DNA-bd_dom"/>
</dbReference>
<evidence type="ECO:0000256" key="4">
    <source>
        <dbReference type="ARBA" id="ARBA00023125"/>
    </source>
</evidence>
<proteinExistence type="predicted"/>
<organism evidence="9 10">
    <name type="scientific">Phnomibacter ginsenosidimutans</name>
    <dbReference type="NCBI Taxonomy" id="2676868"/>
    <lineage>
        <taxon>Bacteria</taxon>
        <taxon>Pseudomonadati</taxon>
        <taxon>Bacteroidota</taxon>
        <taxon>Chitinophagia</taxon>
        <taxon>Chitinophagales</taxon>
        <taxon>Chitinophagaceae</taxon>
        <taxon>Phnomibacter</taxon>
    </lineage>
</organism>
<dbReference type="KEGG" id="fls:GLV81_07955"/>
<dbReference type="InterPro" id="IPR011006">
    <property type="entry name" value="CheY-like_superfamily"/>
</dbReference>
<accession>A0A6I6GSE3</accession>
<keyword evidence="1 6" id="KW-0597">Phosphoprotein</keyword>
<dbReference type="AlphaFoldDB" id="A0A6I6GSE3"/>
<evidence type="ECO:0000256" key="5">
    <source>
        <dbReference type="ARBA" id="ARBA00023163"/>
    </source>
</evidence>
<dbReference type="InterPro" id="IPR039420">
    <property type="entry name" value="WalR-like"/>
</dbReference>
<evidence type="ECO:0000256" key="1">
    <source>
        <dbReference type="ARBA" id="ARBA00022553"/>
    </source>
</evidence>
<feature type="domain" description="HTH LytTR-type" evidence="8">
    <location>
        <begin position="131"/>
        <end position="204"/>
    </location>
</feature>
<dbReference type="PROSITE" id="PS50930">
    <property type="entry name" value="HTH_LYTTR"/>
    <property type="match status" value="1"/>
</dbReference>
<sequence length="227" mass="25845">MTEKKILLVEDDFLNRRVTKKVLVENGYVTLEAKNVREALDILKKETISLVILDINLGEGEQDGISLGAEISNKYSVPFIYLTAYESPEMIGKAVDTAPYSYLTKPFKNVDLIASVEVAIRKAAVKHVPKITVKDEHFKVELRVDDILFIESDGNYLLFYTHEKVYKTRSTIKKIVEELSPDVFIQTHRAYVVNKTKLTKLSKKHVMVSDKLIPVSENYLHLLEGMG</sequence>
<dbReference type="PANTHER" id="PTHR48111:SF1">
    <property type="entry name" value="TWO-COMPONENT RESPONSE REGULATOR ORR33"/>
    <property type="match status" value="1"/>
</dbReference>
<evidence type="ECO:0000256" key="6">
    <source>
        <dbReference type="PROSITE-ProRule" id="PRU00169"/>
    </source>
</evidence>
<dbReference type="Proteomes" id="UP000426027">
    <property type="component" value="Chromosome"/>
</dbReference>
<keyword evidence="10" id="KW-1185">Reference proteome</keyword>
<protein>
    <submittedName>
        <fullName evidence="9">Response regulator</fullName>
    </submittedName>
</protein>
<keyword evidence="4" id="KW-0238">DNA-binding</keyword>
<gene>
    <name evidence="9" type="ORF">GLV81_07955</name>
</gene>
<dbReference type="GO" id="GO:0006355">
    <property type="term" value="P:regulation of DNA-templated transcription"/>
    <property type="evidence" value="ECO:0007669"/>
    <property type="project" value="TreeGrafter"/>
</dbReference>
<dbReference type="GO" id="GO:0032993">
    <property type="term" value="C:protein-DNA complex"/>
    <property type="evidence" value="ECO:0007669"/>
    <property type="project" value="TreeGrafter"/>
</dbReference>
<dbReference type="RefSeq" id="WP_157478370.1">
    <property type="nucleotide sequence ID" value="NZ_CP046566.1"/>
</dbReference>
<dbReference type="PANTHER" id="PTHR48111">
    <property type="entry name" value="REGULATOR OF RPOS"/>
    <property type="match status" value="1"/>
</dbReference>
<dbReference type="GO" id="GO:0005829">
    <property type="term" value="C:cytosol"/>
    <property type="evidence" value="ECO:0007669"/>
    <property type="project" value="TreeGrafter"/>
</dbReference>
<evidence type="ECO:0000256" key="3">
    <source>
        <dbReference type="ARBA" id="ARBA00023015"/>
    </source>
</evidence>
<dbReference type="SUPFAM" id="SSF52172">
    <property type="entry name" value="CheY-like"/>
    <property type="match status" value="1"/>
</dbReference>
<dbReference type="EMBL" id="CP046566">
    <property type="protein sequence ID" value="QGW28039.1"/>
    <property type="molecule type" value="Genomic_DNA"/>
</dbReference>
<dbReference type="GO" id="GO:0000976">
    <property type="term" value="F:transcription cis-regulatory region binding"/>
    <property type="evidence" value="ECO:0007669"/>
    <property type="project" value="TreeGrafter"/>
</dbReference>
<keyword evidence="2" id="KW-0902">Two-component regulatory system</keyword>
<dbReference type="GO" id="GO:0000156">
    <property type="term" value="F:phosphorelay response regulator activity"/>
    <property type="evidence" value="ECO:0007669"/>
    <property type="project" value="TreeGrafter"/>
</dbReference>
<dbReference type="Gene3D" id="3.40.50.2300">
    <property type="match status" value="1"/>
</dbReference>
<dbReference type="Pfam" id="PF00072">
    <property type="entry name" value="Response_reg"/>
    <property type="match status" value="1"/>
</dbReference>
<feature type="domain" description="Response regulatory" evidence="7">
    <location>
        <begin position="5"/>
        <end position="120"/>
    </location>
</feature>
<dbReference type="Pfam" id="PF04397">
    <property type="entry name" value="LytTR"/>
    <property type="match status" value="1"/>
</dbReference>
<evidence type="ECO:0000256" key="2">
    <source>
        <dbReference type="ARBA" id="ARBA00023012"/>
    </source>
</evidence>